<evidence type="ECO:0000256" key="2">
    <source>
        <dbReference type="SAM" id="Phobius"/>
    </source>
</evidence>
<dbReference type="EMBL" id="CAJOBZ010000042">
    <property type="protein sequence ID" value="CAF4906443.1"/>
    <property type="molecule type" value="Genomic_DNA"/>
</dbReference>
<comment type="caution">
    <text evidence="3">The sequence shown here is derived from an EMBL/GenBank/DDBJ whole genome shotgun (WGS) entry which is preliminary data.</text>
</comment>
<feature type="transmembrane region" description="Helical" evidence="2">
    <location>
        <begin position="172"/>
        <end position="191"/>
    </location>
</feature>
<dbReference type="OrthoDB" id="7290788at2759"/>
<evidence type="ECO:0000313" key="4">
    <source>
        <dbReference type="Proteomes" id="UP000663880"/>
    </source>
</evidence>
<keyword evidence="2" id="KW-1133">Transmembrane helix</keyword>
<gene>
    <name evidence="3" type="ORF">PMACD_LOCUS11742</name>
</gene>
<keyword evidence="2" id="KW-0472">Membrane</keyword>
<evidence type="ECO:0000313" key="3">
    <source>
        <dbReference type="EMBL" id="CAF4906443.1"/>
    </source>
</evidence>
<dbReference type="AlphaFoldDB" id="A0A821VEJ0"/>
<keyword evidence="4" id="KW-1185">Reference proteome</keyword>
<accession>A0A821VEJ0</accession>
<feature type="region of interest" description="Disordered" evidence="1">
    <location>
        <begin position="227"/>
        <end position="250"/>
    </location>
</feature>
<protein>
    <submittedName>
        <fullName evidence="3">Uncharacterized protein</fullName>
    </submittedName>
</protein>
<evidence type="ECO:0000256" key="1">
    <source>
        <dbReference type="SAM" id="MobiDB-lite"/>
    </source>
</evidence>
<name>A0A821VEJ0_9NEOP</name>
<proteinExistence type="predicted"/>
<sequence>MQKVTLAYNDEEIYEVEDCRNLDFQICKGNLIKINTCESEILNKKESDKCQAVPIKCPVQEVFQISPKAIYMFFNKTTEVSANCNNHQETLWTKGSNILYGENCELNISGIKMFKTTESKDKMIIANIDIPMIKTASEIDIVYDATKIKSKLKQLKTIDSFSEHRQHEIIQYSWISIITIIIVIIILVKILRSKVWKPRTSNLEGESEATQVTRVLFKRNNNDLVIENPDTSHKDKQPRAMTPWNETISH</sequence>
<dbReference type="Proteomes" id="UP000663880">
    <property type="component" value="Unassembled WGS sequence"/>
</dbReference>
<reference evidence="3" key="1">
    <citation type="submission" date="2021-02" db="EMBL/GenBank/DDBJ databases">
        <authorList>
            <person name="Steward A R."/>
        </authorList>
    </citation>
    <scope>NUCLEOTIDE SEQUENCE</scope>
</reference>
<keyword evidence="2" id="KW-0812">Transmembrane</keyword>
<organism evidence="3 4">
    <name type="scientific">Pieris macdunnoughi</name>
    <dbReference type="NCBI Taxonomy" id="345717"/>
    <lineage>
        <taxon>Eukaryota</taxon>
        <taxon>Metazoa</taxon>
        <taxon>Ecdysozoa</taxon>
        <taxon>Arthropoda</taxon>
        <taxon>Hexapoda</taxon>
        <taxon>Insecta</taxon>
        <taxon>Pterygota</taxon>
        <taxon>Neoptera</taxon>
        <taxon>Endopterygota</taxon>
        <taxon>Lepidoptera</taxon>
        <taxon>Glossata</taxon>
        <taxon>Ditrysia</taxon>
        <taxon>Papilionoidea</taxon>
        <taxon>Pieridae</taxon>
        <taxon>Pierinae</taxon>
        <taxon>Pieris</taxon>
    </lineage>
</organism>